<gene>
    <name evidence="2" type="ORF">Lmac_2125</name>
</gene>
<dbReference type="OrthoDB" id="7057746at2"/>
<name>A0A0W0VYF1_9GAMM</name>
<feature type="coiled-coil region" evidence="1">
    <location>
        <begin position="279"/>
        <end position="313"/>
    </location>
</feature>
<comment type="caution">
    <text evidence="2">The sequence shown here is derived from an EMBL/GenBank/DDBJ whole genome shotgun (WGS) entry which is preliminary data.</text>
</comment>
<dbReference type="RefSeq" id="WP_058452872.1">
    <property type="nucleotide sequence ID" value="NZ_CAAAIB010000008.1"/>
</dbReference>
<reference evidence="2 3" key="1">
    <citation type="submission" date="2015-11" db="EMBL/GenBank/DDBJ databases">
        <title>Genomic analysis of 38 Legionella species identifies large and diverse effector repertoires.</title>
        <authorList>
            <person name="Burstein D."/>
            <person name="Amaro F."/>
            <person name="Zusman T."/>
            <person name="Lifshitz Z."/>
            <person name="Cohen O."/>
            <person name="Gilbert J.A."/>
            <person name="Pupko T."/>
            <person name="Shuman H.A."/>
            <person name="Segal G."/>
        </authorList>
    </citation>
    <scope>NUCLEOTIDE SEQUENCE [LARGE SCALE GENOMIC DNA]</scope>
    <source>
        <strain evidence="2 3">PX-1-G2-E2</strain>
    </source>
</reference>
<dbReference type="AlphaFoldDB" id="A0A0W0VYF1"/>
<evidence type="ECO:0000256" key="1">
    <source>
        <dbReference type="SAM" id="Coils"/>
    </source>
</evidence>
<dbReference type="Proteomes" id="UP000054908">
    <property type="component" value="Unassembled WGS sequence"/>
</dbReference>
<evidence type="ECO:0000313" key="3">
    <source>
        <dbReference type="Proteomes" id="UP000054908"/>
    </source>
</evidence>
<protein>
    <submittedName>
        <fullName evidence="2">Uncharacterized protein</fullName>
    </submittedName>
</protein>
<proteinExistence type="predicted"/>
<evidence type="ECO:0000313" key="2">
    <source>
        <dbReference type="EMBL" id="KTD25147.1"/>
    </source>
</evidence>
<sequence>MTLPPFDKSIYWKEYQIETPCFRLTSLEKADMSPYLTHITGRNEILNILKGPKKNKGLLKAALPEVSKSKWYDQAIVCFTETPLFALDAFRYLSYHRWQKDWRFGIGFSKEKLVNKNVRPVLYVDSAIIAKMKELENSLPSDPEERDRNNGPRLANELILLIKPLIFPLLENEEKQGFMWEREWRYGNLGDFEFDYNDIEIICCPKEEREAIANILGDAIENINFIETWTQYDAIKKFLKSREPCWEEKIRKCEKEELDKLKIELKVELHKLTAYKEYILTLQKEENGIQEQINRLSSEIVGIERIISELIEKN</sequence>
<dbReference type="PATRIC" id="fig|466.6.peg.2256"/>
<dbReference type="EMBL" id="LNYL01000045">
    <property type="protein sequence ID" value="KTD25147.1"/>
    <property type="molecule type" value="Genomic_DNA"/>
</dbReference>
<organism evidence="2 3">
    <name type="scientific">Legionella maceachernii</name>
    <dbReference type="NCBI Taxonomy" id="466"/>
    <lineage>
        <taxon>Bacteria</taxon>
        <taxon>Pseudomonadati</taxon>
        <taxon>Pseudomonadota</taxon>
        <taxon>Gammaproteobacteria</taxon>
        <taxon>Legionellales</taxon>
        <taxon>Legionellaceae</taxon>
        <taxon>Legionella</taxon>
    </lineage>
</organism>
<keyword evidence="1" id="KW-0175">Coiled coil</keyword>
<accession>A0A0W0VYF1</accession>
<keyword evidence="3" id="KW-1185">Reference proteome</keyword>